<evidence type="ECO:0000313" key="2">
    <source>
        <dbReference type="EMBL" id="TFK17596.1"/>
    </source>
</evidence>
<dbReference type="Proteomes" id="UP000307440">
    <property type="component" value="Unassembled WGS sequence"/>
</dbReference>
<feature type="region of interest" description="Disordered" evidence="1">
    <location>
        <begin position="1"/>
        <end position="109"/>
    </location>
</feature>
<dbReference type="OrthoDB" id="3069879at2759"/>
<evidence type="ECO:0000313" key="3">
    <source>
        <dbReference type="Proteomes" id="UP000307440"/>
    </source>
</evidence>
<keyword evidence="3" id="KW-1185">Reference proteome</keyword>
<feature type="region of interest" description="Disordered" evidence="1">
    <location>
        <begin position="301"/>
        <end position="346"/>
    </location>
</feature>
<feature type="compositionally biased region" description="Low complexity" evidence="1">
    <location>
        <begin position="307"/>
        <end position="321"/>
    </location>
</feature>
<reference evidence="2 3" key="1">
    <citation type="journal article" date="2019" name="Nat. Ecol. Evol.">
        <title>Megaphylogeny resolves global patterns of mushroom evolution.</title>
        <authorList>
            <person name="Varga T."/>
            <person name="Krizsan K."/>
            <person name="Foldi C."/>
            <person name="Dima B."/>
            <person name="Sanchez-Garcia M."/>
            <person name="Sanchez-Ramirez S."/>
            <person name="Szollosi G.J."/>
            <person name="Szarkandi J.G."/>
            <person name="Papp V."/>
            <person name="Albert L."/>
            <person name="Andreopoulos W."/>
            <person name="Angelini C."/>
            <person name="Antonin V."/>
            <person name="Barry K.W."/>
            <person name="Bougher N.L."/>
            <person name="Buchanan P."/>
            <person name="Buyck B."/>
            <person name="Bense V."/>
            <person name="Catcheside P."/>
            <person name="Chovatia M."/>
            <person name="Cooper J."/>
            <person name="Damon W."/>
            <person name="Desjardin D."/>
            <person name="Finy P."/>
            <person name="Geml J."/>
            <person name="Haridas S."/>
            <person name="Hughes K."/>
            <person name="Justo A."/>
            <person name="Karasinski D."/>
            <person name="Kautmanova I."/>
            <person name="Kiss B."/>
            <person name="Kocsube S."/>
            <person name="Kotiranta H."/>
            <person name="LaButti K.M."/>
            <person name="Lechner B.E."/>
            <person name="Liimatainen K."/>
            <person name="Lipzen A."/>
            <person name="Lukacs Z."/>
            <person name="Mihaltcheva S."/>
            <person name="Morgado L.N."/>
            <person name="Niskanen T."/>
            <person name="Noordeloos M.E."/>
            <person name="Ohm R.A."/>
            <person name="Ortiz-Santana B."/>
            <person name="Ovrebo C."/>
            <person name="Racz N."/>
            <person name="Riley R."/>
            <person name="Savchenko A."/>
            <person name="Shiryaev A."/>
            <person name="Soop K."/>
            <person name="Spirin V."/>
            <person name="Szebenyi C."/>
            <person name="Tomsovsky M."/>
            <person name="Tulloss R.E."/>
            <person name="Uehling J."/>
            <person name="Grigoriev I.V."/>
            <person name="Vagvolgyi C."/>
            <person name="Papp T."/>
            <person name="Martin F.M."/>
            <person name="Miettinen O."/>
            <person name="Hibbett D.S."/>
            <person name="Nagy L.G."/>
        </authorList>
    </citation>
    <scope>NUCLEOTIDE SEQUENCE [LARGE SCALE GENOMIC DNA]</scope>
    <source>
        <strain evidence="2 3">CBS 121175</strain>
    </source>
</reference>
<feature type="compositionally biased region" description="Low complexity" evidence="1">
    <location>
        <begin position="37"/>
        <end position="46"/>
    </location>
</feature>
<proteinExistence type="predicted"/>
<name>A0A5C3KBY7_COPMA</name>
<dbReference type="EMBL" id="ML210487">
    <property type="protein sequence ID" value="TFK17596.1"/>
    <property type="molecule type" value="Genomic_DNA"/>
</dbReference>
<gene>
    <name evidence="2" type="ORF">FA15DRAFT_710650</name>
</gene>
<dbReference type="AlphaFoldDB" id="A0A5C3KBY7"/>
<organism evidence="2 3">
    <name type="scientific">Coprinopsis marcescibilis</name>
    <name type="common">Agaric fungus</name>
    <name type="synonym">Psathyrella marcescibilis</name>
    <dbReference type="NCBI Taxonomy" id="230819"/>
    <lineage>
        <taxon>Eukaryota</taxon>
        <taxon>Fungi</taxon>
        <taxon>Dikarya</taxon>
        <taxon>Basidiomycota</taxon>
        <taxon>Agaricomycotina</taxon>
        <taxon>Agaricomycetes</taxon>
        <taxon>Agaricomycetidae</taxon>
        <taxon>Agaricales</taxon>
        <taxon>Agaricineae</taxon>
        <taxon>Psathyrellaceae</taxon>
        <taxon>Coprinopsis</taxon>
    </lineage>
</organism>
<protein>
    <submittedName>
        <fullName evidence="2">Uncharacterized protein</fullName>
    </submittedName>
</protein>
<sequence>MNVRTRVLPLRSSPPALRATERRSTRNSTRLATQAVAPAPSRSSAAKSKRKKPEASDEDGEVEGPQEPKKRKGRSYKRAEDILEDANMSVAPPPQAEGGRRAGRKGKERAVEKAGNIFDSDSEETDIPFMGSSAAVGGKLGGKAAGLAPNMADFDNFPDFDDAPLERALDPVVRRFIMIYKTQGKPEEVNPAKATVAFTIALSSHAGTLGPALTELAEKTQTLKVTNPEVFTYDGTIGWLLQGHINNLYTSEETIIWNKNSNHIYATALLLSETTIIPGPTPLSPSSLALLEVHRQQHFASGQSMASGSHRSGHSGLSLPSTTPASVPHDSDDPSGESDVSPQQQMRSHLISALQVTPLLAQGILTRDADLVTQYRMYQEWLVVETRWSQQRHKLRKHYPTLNTEAVMELFFSKTHYHKYWQRCFAALPNFPTLEAWFKHEPNATIPTTSEAWGVMARKSVHWYQF</sequence>
<accession>A0A5C3KBY7</accession>
<evidence type="ECO:0000256" key="1">
    <source>
        <dbReference type="SAM" id="MobiDB-lite"/>
    </source>
</evidence>